<dbReference type="AlphaFoldDB" id="A0A2R8AFK9"/>
<keyword evidence="3" id="KW-0677">Repeat</keyword>
<dbReference type="Proteomes" id="UP000244932">
    <property type="component" value="Unassembled WGS sequence"/>
</dbReference>
<proteinExistence type="inferred from homology"/>
<comment type="similarity">
    <text evidence="1">Belongs to the TTC38 family.</text>
</comment>
<evidence type="ECO:0000313" key="6">
    <source>
        <dbReference type="Proteomes" id="UP000244932"/>
    </source>
</evidence>
<dbReference type="RefSeq" id="WP_108783553.1">
    <property type="nucleotide sequence ID" value="NZ_OMKW01000004.1"/>
</dbReference>
<keyword evidence="6" id="KW-1185">Reference proteome</keyword>
<organism evidence="5 6">
    <name type="scientific">Pontivivens insulae</name>
    <dbReference type="NCBI Taxonomy" id="1639689"/>
    <lineage>
        <taxon>Bacteria</taxon>
        <taxon>Pseudomonadati</taxon>
        <taxon>Pseudomonadota</taxon>
        <taxon>Alphaproteobacteria</taxon>
        <taxon>Rhodobacterales</taxon>
        <taxon>Paracoccaceae</taxon>
        <taxon>Pontivivens</taxon>
    </lineage>
</organism>
<accession>A0A2R8AFK9</accession>
<dbReference type="PANTHER" id="PTHR16263">
    <property type="entry name" value="TETRATRICOPEPTIDE REPEAT PROTEIN 38"/>
    <property type="match status" value="1"/>
</dbReference>
<dbReference type="OrthoDB" id="9815900at2"/>
<evidence type="ECO:0000313" key="5">
    <source>
        <dbReference type="EMBL" id="SPF30860.1"/>
    </source>
</evidence>
<dbReference type="PANTHER" id="PTHR16263:SF4">
    <property type="entry name" value="TETRATRICOPEPTIDE REPEAT PROTEIN 38"/>
    <property type="match status" value="1"/>
</dbReference>
<reference evidence="5 6" key="1">
    <citation type="submission" date="2018-03" db="EMBL/GenBank/DDBJ databases">
        <authorList>
            <person name="Keele B.F."/>
        </authorList>
    </citation>
    <scope>NUCLEOTIDE SEQUENCE [LARGE SCALE GENOMIC DNA]</scope>
    <source>
        <strain evidence="5 6">CeCT 8812</strain>
    </source>
</reference>
<dbReference type="InterPro" id="IPR011990">
    <property type="entry name" value="TPR-like_helical_dom_sf"/>
</dbReference>
<gene>
    <name evidence="5" type="ORF">POI8812_03204</name>
</gene>
<evidence type="ECO:0000256" key="1">
    <source>
        <dbReference type="ARBA" id="ARBA00005857"/>
    </source>
</evidence>
<dbReference type="EMBL" id="OMKW01000004">
    <property type="protein sequence ID" value="SPF30860.1"/>
    <property type="molecule type" value="Genomic_DNA"/>
</dbReference>
<dbReference type="CDD" id="cd05804">
    <property type="entry name" value="StaR_like"/>
    <property type="match status" value="1"/>
</dbReference>
<protein>
    <recommendedName>
        <fullName evidence="2">Tetratricopeptide repeat protein 38</fullName>
    </recommendedName>
</protein>
<dbReference type="SUPFAM" id="SSF48452">
    <property type="entry name" value="TPR-like"/>
    <property type="match status" value="1"/>
</dbReference>
<dbReference type="InterPro" id="IPR033891">
    <property type="entry name" value="TTC38"/>
</dbReference>
<name>A0A2R8AFK9_9RHOB</name>
<evidence type="ECO:0000256" key="3">
    <source>
        <dbReference type="ARBA" id="ARBA00022737"/>
    </source>
</evidence>
<keyword evidence="4" id="KW-0802">TPR repeat</keyword>
<dbReference type="Gene3D" id="1.25.40.10">
    <property type="entry name" value="Tetratricopeptide repeat domain"/>
    <property type="match status" value="1"/>
</dbReference>
<evidence type="ECO:0000256" key="2">
    <source>
        <dbReference type="ARBA" id="ARBA00019992"/>
    </source>
</evidence>
<evidence type="ECO:0000256" key="4">
    <source>
        <dbReference type="ARBA" id="ARBA00022803"/>
    </source>
</evidence>
<sequence>MQTDINGCDISLKTQDAVAQWNAMQRAFLSHGAATPELLGAVLKAEPEFALGHAVKGLLYLSLGRSELRPTVMEALELAQNAAAQGDVTARERRFIVALGLAVEGHMGRAAAVLDDVVRTTSGDALAMKLVQALRFMLGDAAGMRASIVLAKPGFAGDHSFRGFVLGCEAFALEETGDYAGAERAGRAGLELAPDDAWGLHAVAHVHDMTGRAEDGVRWLAGRSSHWAHCNNFGYHVWWHLALFHLDRGAYGPVLELYDRKVRPTQTDDFRDISNAASLLYRLEVEGVDVGTRWEELAELSANRIDDGALIFADLHYLMALAATDRGAELETMTQRIARDAASMEHDQHEVAALTGLPMAQGLLALRDGHYGLAAQQLQHGLAFLPRAGGSHAQRDVFWRLAVEATLKAGDCSGAETLLTRRVLDRGAEDGYTARRREQIAARRADLAAAGIAAE</sequence>